<feature type="region of interest" description="Disordered" evidence="1">
    <location>
        <begin position="485"/>
        <end position="532"/>
    </location>
</feature>
<feature type="compositionally biased region" description="Acidic residues" evidence="1">
    <location>
        <begin position="301"/>
        <end position="314"/>
    </location>
</feature>
<feature type="compositionally biased region" description="Acidic residues" evidence="1">
    <location>
        <begin position="571"/>
        <end position="597"/>
    </location>
</feature>
<dbReference type="HOGENOM" id="CLU_307366_0_0_1"/>
<feature type="region of interest" description="Disordered" evidence="1">
    <location>
        <begin position="276"/>
        <end position="314"/>
    </location>
</feature>
<dbReference type="AlphaFoldDB" id="Q2HCH2"/>
<dbReference type="VEuPathDB" id="FungiDB:CHGG_02082"/>
<feature type="region of interest" description="Disordered" evidence="1">
    <location>
        <begin position="854"/>
        <end position="886"/>
    </location>
</feature>
<sequence length="962" mass="105018">MTNKSGKKFWQVTIIRKRLGTALHGSPLKPFARGIKGFKTFCKSVFRGSALRKSELETTNSLGVSTASPEPVASEYARDRDTALLEVSSTQPTKVPALTEVVSEDDNDTSQATTTAATGCALPAEGIPVLTTEPPKETPQVQNAVIIEEVASQKDQEEAVASTELTTVPVESASPSLDAEPDAVAEPTPAPETYTIIDTIIDTPSDSPAVETETPEPPISVCTEPVAIECTLDADIQNTPEPVQAVSSQEDAIAIPETEIISLDKEELTVQETPTAANTHHAVAPVEEYGSDNAAATPEMSDSEDDFDSETEIGSEAEEDLNKSLGIHVSQDIPHKDEQPTAIPMPVIVYQVIYEDDFDACVSSIQGPQELNALLESDSPWFVPQIIEKGKLNRQMVHGRLPNRRTAPGHYRDLNLEKAARELVLDIPAPVRVVTRAASPSVIKETEISTTQEVEIPITKVTPLTQEVETPKKTRVAQPIPVAIGLSSRNHSRSSSGSSAESVDVSVHSEPCPGTPLTEYSMTPNKDEATPEGKAVNAEPIMELAIIDTEELSIDDSAQSVVKPNCHYAEDAADADDERDERDEGDEGYEEYAEDNFSDSSSEFIEDPEPLDGYHQDDSILEPFERPSAPEPTDIDTDYHNADYDVRGHDYAELEAAVDEEVYEKGSGLVDFRGLEYGHRCVGQWCNVFFDYFGWWQYPDGGTVVTPAAAAEYLEYWEKTMAAEAASAAEAIRIAMETQHLGWQVVSYSGPILQPIHENEELVIREAAGGQDCAVEEDDETEIEAETEAMDRFSTWMEKNSVVSQDNVVEQERTEAARAAAANAAMKRAEAVAQVGKVSWWDRDPLSTSKLSWADIDELDDEPAPTEEATAANTASQTNAGGATKPEVSFWDRDPFYISKTKWADMMEEEDELAPVGRAAAVNTAIHTGVEDVAGANKVSFWDRDPFYISSTKWADMEEDDY</sequence>
<reference evidence="3" key="1">
    <citation type="journal article" date="2015" name="Genome Announc.">
        <title>Draft genome sequence of the cellulolytic fungus Chaetomium globosum.</title>
        <authorList>
            <person name="Cuomo C.A."/>
            <person name="Untereiner W.A."/>
            <person name="Ma L.-J."/>
            <person name="Grabherr M."/>
            <person name="Birren B.W."/>
        </authorList>
    </citation>
    <scope>NUCLEOTIDE SEQUENCE [LARGE SCALE GENOMIC DNA]</scope>
    <source>
        <strain evidence="3">ATCC 6205 / CBS 148.51 / DSM 1962 / NBRC 6347 / NRRL 1970</strain>
    </source>
</reference>
<dbReference type="InParanoid" id="Q2HCH2"/>
<dbReference type="OrthoDB" id="10674022at2759"/>
<dbReference type="GeneID" id="4386651"/>
<proteinExistence type="predicted"/>
<keyword evidence="3" id="KW-1185">Reference proteome</keyword>
<evidence type="ECO:0000256" key="1">
    <source>
        <dbReference type="SAM" id="MobiDB-lite"/>
    </source>
</evidence>
<accession>Q2HCH2</accession>
<feature type="compositionally biased region" description="Low complexity" evidence="1">
    <location>
        <begin position="487"/>
        <end position="506"/>
    </location>
</feature>
<evidence type="ECO:0000313" key="2">
    <source>
        <dbReference type="EMBL" id="EAQ93847.1"/>
    </source>
</evidence>
<feature type="compositionally biased region" description="Acidic residues" evidence="1">
    <location>
        <begin position="855"/>
        <end position="865"/>
    </location>
</feature>
<dbReference type="RefSeq" id="XP_001221303.1">
    <property type="nucleotide sequence ID" value="XM_001221302.1"/>
</dbReference>
<gene>
    <name evidence="2" type="ORF">CHGG_02082</name>
</gene>
<dbReference type="EMBL" id="CH408029">
    <property type="protein sequence ID" value="EAQ93847.1"/>
    <property type="molecule type" value="Genomic_DNA"/>
</dbReference>
<protein>
    <submittedName>
        <fullName evidence="2">Uncharacterized protein</fullName>
    </submittedName>
</protein>
<organism evidence="2 3">
    <name type="scientific">Chaetomium globosum (strain ATCC 6205 / CBS 148.51 / DSM 1962 / NBRC 6347 / NRRL 1970)</name>
    <name type="common">Soil fungus</name>
    <dbReference type="NCBI Taxonomy" id="306901"/>
    <lineage>
        <taxon>Eukaryota</taxon>
        <taxon>Fungi</taxon>
        <taxon>Dikarya</taxon>
        <taxon>Ascomycota</taxon>
        <taxon>Pezizomycotina</taxon>
        <taxon>Sordariomycetes</taxon>
        <taxon>Sordariomycetidae</taxon>
        <taxon>Sordariales</taxon>
        <taxon>Chaetomiaceae</taxon>
        <taxon>Chaetomium</taxon>
    </lineage>
</organism>
<dbReference type="Proteomes" id="UP000001056">
    <property type="component" value="Unassembled WGS sequence"/>
</dbReference>
<feature type="region of interest" description="Disordered" evidence="1">
    <location>
        <begin position="566"/>
        <end position="602"/>
    </location>
</feature>
<name>Q2HCH2_CHAGB</name>
<feature type="compositionally biased region" description="Low complexity" evidence="1">
    <location>
        <begin position="866"/>
        <end position="884"/>
    </location>
</feature>
<evidence type="ECO:0000313" key="3">
    <source>
        <dbReference type="Proteomes" id="UP000001056"/>
    </source>
</evidence>